<dbReference type="OrthoDB" id="9962995at2"/>
<dbReference type="AlphaFoldDB" id="A0A316JHM0"/>
<reference evidence="2 3" key="1">
    <citation type="submission" date="2018-05" db="EMBL/GenBank/DDBJ databases">
        <title>Comparative genomic sequence analysis between strain HN4 and CCM 8460T (Falsochrobactrum ovis) will provide more evidence to prove that HN4 is a new species of Falsochrobactrum.</title>
        <authorList>
            <person name="Lyu W."/>
            <person name="Sun L."/>
            <person name="Yao L."/>
        </authorList>
    </citation>
    <scope>NUCLEOTIDE SEQUENCE [LARGE SCALE GENOMIC DNA]</scope>
    <source>
        <strain evidence="2 3">HN4</strain>
    </source>
</reference>
<evidence type="ECO:0000256" key="1">
    <source>
        <dbReference type="SAM" id="Phobius"/>
    </source>
</evidence>
<comment type="caution">
    <text evidence="2">The sequence shown here is derived from an EMBL/GenBank/DDBJ whole genome shotgun (WGS) entry which is preliminary data.</text>
</comment>
<evidence type="ECO:0000313" key="3">
    <source>
        <dbReference type="Proteomes" id="UP000245865"/>
    </source>
</evidence>
<keyword evidence="1" id="KW-1133">Transmembrane helix</keyword>
<evidence type="ECO:0000313" key="2">
    <source>
        <dbReference type="EMBL" id="PWL18723.1"/>
    </source>
</evidence>
<keyword evidence="1" id="KW-0472">Membrane</keyword>
<sequence>MPFQFVCAPRRDGPITERSHGLRVSPHGSSCYSGEKGGNKMSNIIFWMALVILPILAGSAFAYLRHYRHHGDDF</sequence>
<name>A0A316JHM0_9HYPH</name>
<gene>
    <name evidence="2" type="ORF">DKP76_06520</name>
</gene>
<organism evidence="2 3">
    <name type="scientific">Falsochrobactrum shanghaiense</name>
    <dbReference type="NCBI Taxonomy" id="2201899"/>
    <lineage>
        <taxon>Bacteria</taxon>
        <taxon>Pseudomonadati</taxon>
        <taxon>Pseudomonadota</taxon>
        <taxon>Alphaproteobacteria</taxon>
        <taxon>Hyphomicrobiales</taxon>
        <taxon>Brucellaceae</taxon>
        <taxon>Falsochrobactrum</taxon>
    </lineage>
</organism>
<dbReference type="EMBL" id="QGDB01000002">
    <property type="protein sequence ID" value="PWL18723.1"/>
    <property type="molecule type" value="Genomic_DNA"/>
</dbReference>
<proteinExistence type="predicted"/>
<keyword evidence="1" id="KW-0812">Transmembrane</keyword>
<protein>
    <submittedName>
        <fullName evidence="2">Uncharacterized protein</fullName>
    </submittedName>
</protein>
<accession>A0A316JHM0</accession>
<keyword evidence="3" id="KW-1185">Reference proteome</keyword>
<feature type="transmembrane region" description="Helical" evidence="1">
    <location>
        <begin position="44"/>
        <end position="64"/>
    </location>
</feature>
<dbReference type="Proteomes" id="UP000245865">
    <property type="component" value="Unassembled WGS sequence"/>
</dbReference>